<dbReference type="RefSeq" id="WP_019920096.1">
    <property type="nucleotide sequence ID" value="NZ_CP140152.1"/>
</dbReference>
<dbReference type="SUPFAM" id="SSF53474">
    <property type="entry name" value="alpha/beta-Hydrolases"/>
    <property type="match status" value="1"/>
</dbReference>
<dbReference type="EMBL" id="CP140152">
    <property type="protein sequence ID" value="WQH02670.1"/>
    <property type="molecule type" value="Genomic_DNA"/>
</dbReference>
<dbReference type="InterPro" id="IPR017208">
    <property type="entry name" value="UCP037442_abhydr"/>
</dbReference>
<sequence length="290" mass="31437">MESVIIVLPNRQTIAASVWTSTAPVAVVLIHPGTGIAQRYYEPFARHLAAAGFHVVTYDYRGIGRSRPASLRGMDITMADWLEDDVGAVTRWAAARFAELPLLAVGHSLGGHALALNSTTNLLHGAVLVASHAGVTATVTGLAERLRIGLVMRVLTPLLTTIYGYMPARKLGLGEDLPAGVMRQWSRWTALPRYFFDDPAMDAQARMARVRTPLLVLGFADDPWANPHAIGMLVAPLVNASVARRQIAPRDAGLAAIGHMGFFRQRVGALLWPRVVDWLRDKATAPKEAS</sequence>
<dbReference type="Proteomes" id="UP001326110">
    <property type="component" value="Chromosome"/>
</dbReference>
<name>A0ABZ0XSF3_9BURK</name>
<dbReference type="InterPro" id="IPR022742">
    <property type="entry name" value="Hydrolase_4"/>
</dbReference>
<feature type="domain" description="Serine aminopeptidase S33" evidence="1">
    <location>
        <begin position="24"/>
        <end position="163"/>
    </location>
</feature>
<organism evidence="2 3">
    <name type="scientific">Duganella zoogloeoides</name>
    <dbReference type="NCBI Taxonomy" id="75659"/>
    <lineage>
        <taxon>Bacteria</taxon>
        <taxon>Pseudomonadati</taxon>
        <taxon>Pseudomonadota</taxon>
        <taxon>Betaproteobacteria</taxon>
        <taxon>Burkholderiales</taxon>
        <taxon>Oxalobacteraceae</taxon>
        <taxon>Telluria group</taxon>
        <taxon>Duganella</taxon>
    </lineage>
</organism>
<protein>
    <submittedName>
        <fullName evidence="2">Alpha/beta fold hydrolase</fullName>
    </submittedName>
</protein>
<keyword evidence="3" id="KW-1185">Reference proteome</keyword>
<reference evidence="2 3" key="1">
    <citation type="submission" date="2023-11" db="EMBL/GenBank/DDBJ databases">
        <title>MicrobeMod: A computational toolkit for identifying prokaryotic methylation and restriction-modification with nanopore sequencing.</title>
        <authorList>
            <person name="Crits-Christoph A."/>
            <person name="Kang S.C."/>
            <person name="Lee H."/>
            <person name="Ostrov N."/>
        </authorList>
    </citation>
    <scope>NUCLEOTIDE SEQUENCE [LARGE SCALE GENOMIC DNA]</scope>
    <source>
        <strain evidence="2 3">ATCC 25935</strain>
    </source>
</reference>
<gene>
    <name evidence="2" type="ORF">SR858_16475</name>
</gene>
<dbReference type="Gene3D" id="3.40.50.1820">
    <property type="entry name" value="alpha/beta hydrolase"/>
    <property type="match status" value="1"/>
</dbReference>
<dbReference type="InterPro" id="IPR029058">
    <property type="entry name" value="AB_hydrolase_fold"/>
</dbReference>
<evidence type="ECO:0000313" key="3">
    <source>
        <dbReference type="Proteomes" id="UP001326110"/>
    </source>
</evidence>
<dbReference type="PIRSF" id="PIRSF037442">
    <property type="entry name" value="UCP037442_abhydr"/>
    <property type="match status" value="1"/>
</dbReference>
<accession>A0ABZ0XSF3</accession>
<dbReference type="InterPro" id="IPR051044">
    <property type="entry name" value="MAG_DAG_Lipase"/>
</dbReference>
<keyword evidence="2" id="KW-0378">Hydrolase</keyword>
<dbReference type="PANTHER" id="PTHR11614">
    <property type="entry name" value="PHOSPHOLIPASE-RELATED"/>
    <property type="match status" value="1"/>
</dbReference>
<dbReference type="GeneID" id="43161995"/>
<dbReference type="Pfam" id="PF12146">
    <property type="entry name" value="Hydrolase_4"/>
    <property type="match status" value="1"/>
</dbReference>
<evidence type="ECO:0000313" key="2">
    <source>
        <dbReference type="EMBL" id="WQH02670.1"/>
    </source>
</evidence>
<evidence type="ECO:0000259" key="1">
    <source>
        <dbReference type="Pfam" id="PF12146"/>
    </source>
</evidence>
<proteinExistence type="predicted"/>
<dbReference type="GO" id="GO:0016787">
    <property type="term" value="F:hydrolase activity"/>
    <property type="evidence" value="ECO:0007669"/>
    <property type="project" value="UniProtKB-KW"/>
</dbReference>